<evidence type="ECO:0000256" key="2">
    <source>
        <dbReference type="ARBA" id="ARBA00023125"/>
    </source>
</evidence>
<dbReference type="AlphaFoldDB" id="A0A1E3S4E6"/>
<dbReference type="PANTHER" id="PTHR44688:SF16">
    <property type="entry name" value="DNA-BINDING TRANSCRIPTIONAL ACTIVATOR DEVR_DOSR"/>
    <property type="match status" value="1"/>
</dbReference>
<reference evidence="6" key="1">
    <citation type="submission" date="2016-09" db="EMBL/GenBank/DDBJ databases">
        <authorList>
            <person name="Greninger A.L."/>
            <person name="Jerome K.R."/>
            <person name="Mcnair B."/>
            <person name="Wallis C."/>
            <person name="Fang F."/>
        </authorList>
    </citation>
    <scope>NUCLEOTIDE SEQUENCE [LARGE SCALE GENOMIC DNA]</scope>
    <source>
        <strain evidence="6">M7</strain>
    </source>
</reference>
<dbReference type="InterPro" id="IPR036388">
    <property type="entry name" value="WH-like_DNA-bd_sf"/>
</dbReference>
<dbReference type="Proteomes" id="UP000094243">
    <property type="component" value="Unassembled WGS sequence"/>
</dbReference>
<accession>A0A1E3S4E6</accession>
<dbReference type="Gene3D" id="1.10.10.10">
    <property type="entry name" value="Winged helix-like DNA-binding domain superfamily/Winged helix DNA-binding domain"/>
    <property type="match status" value="1"/>
</dbReference>
<keyword evidence="3" id="KW-0804">Transcription</keyword>
<dbReference type="Pfam" id="PF00196">
    <property type="entry name" value="GerE"/>
    <property type="match status" value="1"/>
</dbReference>
<organism evidence="5 6">
    <name type="scientific">Mycolicibacterium holsaticum</name>
    <dbReference type="NCBI Taxonomy" id="152142"/>
    <lineage>
        <taxon>Bacteria</taxon>
        <taxon>Bacillati</taxon>
        <taxon>Actinomycetota</taxon>
        <taxon>Actinomycetes</taxon>
        <taxon>Mycobacteriales</taxon>
        <taxon>Mycobacteriaceae</taxon>
        <taxon>Mycolicibacterium</taxon>
    </lineage>
</organism>
<dbReference type="SUPFAM" id="SSF46894">
    <property type="entry name" value="C-terminal effector domain of the bipartite response regulators"/>
    <property type="match status" value="1"/>
</dbReference>
<dbReference type="GO" id="GO:0006355">
    <property type="term" value="P:regulation of DNA-templated transcription"/>
    <property type="evidence" value="ECO:0007669"/>
    <property type="project" value="InterPro"/>
</dbReference>
<evidence type="ECO:0000256" key="1">
    <source>
        <dbReference type="ARBA" id="ARBA00023015"/>
    </source>
</evidence>
<dbReference type="GO" id="GO:0003677">
    <property type="term" value="F:DNA binding"/>
    <property type="evidence" value="ECO:0007669"/>
    <property type="project" value="UniProtKB-KW"/>
</dbReference>
<dbReference type="InterPro" id="IPR000792">
    <property type="entry name" value="Tscrpt_reg_LuxR_C"/>
</dbReference>
<feature type="domain" description="HTH luxR-type" evidence="4">
    <location>
        <begin position="200"/>
        <end position="265"/>
    </location>
</feature>
<dbReference type="PROSITE" id="PS50043">
    <property type="entry name" value="HTH_LUXR_2"/>
    <property type="match status" value="1"/>
</dbReference>
<name>A0A1E3S4E6_9MYCO</name>
<dbReference type="InterPro" id="IPR003018">
    <property type="entry name" value="GAF"/>
</dbReference>
<dbReference type="PANTHER" id="PTHR44688">
    <property type="entry name" value="DNA-BINDING TRANSCRIPTIONAL ACTIVATOR DEVR_DOSR"/>
    <property type="match status" value="1"/>
</dbReference>
<dbReference type="Pfam" id="PF13185">
    <property type="entry name" value="GAF_2"/>
    <property type="match status" value="1"/>
</dbReference>
<dbReference type="InterPro" id="IPR016032">
    <property type="entry name" value="Sig_transdc_resp-reg_C-effctor"/>
</dbReference>
<dbReference type="CDD" id="cd06170">
    <property type="entry name" value="LuxR_C_like"/>
    <property type="match status" value="1"/>
</dbReference>
<evidence type="ECO:0000313" key="6">
    <source>
        <dbReference type="Proteomes" id="UP000094243"/>
    </source>
</evidence>
<comment type="caution">
    <text evidence="5">The sequence shown here is derived from an EMBL/GenBank/DDBJ whole genome shotgun (WGS) entry which is preliminary data.</text>
</comment>
<dbReference type="EMBL" id="MIGZ01000002">
    <property type="protein sequence ID" value="ODQ96542.1"/>
    <property type="molecule type" value="Genomic_DNA"/>
</dbReference>
<dbReference type="InterPro" id="IPR029016">
    <property type="entry name" value="GAF-like_dom_sf"/>
</dbReference>
<protein>
    <recommendedName>
        <fullName evidence="4">HTH luxR-type domain-containing protein</fullName>
    </recommendedName>
</protein>
<evidence type="ECO:0000313" key="5">
    <source>
        <dbReference type="EMBL" id="ODQ96542.1"/>
    </source>
</evidence>
<dbReference type="Gene3D" id="3.30.450.40">
    <property type="match status" value="1"/>
</dbReference>
<dbReference type="PROSITE" id="PS00622">
    <property type="entry name" value="HTH_LUXR_1"/>
    <property type="match status" value="1"/>
</dbReference>
<keyword evidence="1" id="KW-0805">Transcription regulation</keyword>
<keyword evidence="2" id="KW-0238">DNA-binding</keyword>
<sequence>MLVKAPRLLCECCGFASAILFRVDQGIVTPAAAYSTTDADLAEKVRRQFAKLGRVELDELVVETEMLRRRIPIIVHDAMNDPRTRQDMIRVTGVNSYVAAPILPQGRVIGFLHATTTQDITGADRDVLWAFAEGYGYALERTILLERLHQQGERIRDLVRATELALAEIREAGLQISPPTTGLTPAAAEPIRSAVFAAPDSRIHQVLTRRELEIIELIAHGETNREIAERMVISEGTVKTHVSRILRKLRVANRAEAASQFMRLTGWTQPPRDD</sequence>
<dbReference type="SUPFAM" id="SSF55781">
    <property type="entry name" value="GAF domain-like"/>
    <property type="match status" value="1"/>
</dbReference>
<proteinExistence type="predicted"/>
<evidence type="ECO:0000259" key="4">
    <source>
        <dbReference type="PROSITE" id="PS50043"/>
    </source>
</evidence>
<evidence type="ECO:0000256" key="3">
    <source>
        <dbReference type="ARBA" id="ARBA00023163"/>
    </source>
</evidence>
<gene>
    <name evidence="5" type="ORF">BHQ17_00620</name>
</gene>
<dbReference type="PRINTS" id="PR00038">
    <property type="entry name" value="HTHLUXR"/>
</dbReference>
<dbReference type="SMART" id="SM00421">
    <property type="entry name" value="HTH_LUXR"/>
    <property type="match status" value="1"/>
</dbReference>
<keyword evidence="6" id="KW-1185">Reference proteome</keyword>